<keyword evidence="12" id="KW-1185">Reference proteome</keyword>
<gene>
    <name evidence="11" type="ORF">M427DRAFT_65452</name>
</gene>
<dbReference type="Pfam" id="PF03007">
    <property type="entry name" value="WS_DGAT_cat"/>
    <property type="match status" value="1"/>
</dbReference>
<dbReference type="STRING" id="1344416.A0A139B0M4"/>
<evidence type="ECO:0000256" key="3">
    <source>
        <dbReference type="ARBA" id="ARBA00022679"/>
    </source>
</evidence>
<dbReference type="OrthoDB" id="619536at2759"/>
<keyword evidence="8" id="KW-0472">Membrane</keyword>
<dbReference type="InterPro" id="IPR045034">
    <property type="entry name" value="O-acyltransferase_WSD1-like"/>
</dbReference>
<evidence type="ECO:0000256" key="2">
    <source>
        <dbReference type="ARBA" id="ARBA00005189"/>
    </source>
</evidence>
<evidence type="ECO:0000256" key="7">
    <source>
        <dbReference type="ARBA" id="ARBA00048109"/>
    </source>
</evidence>
<dbReference type="GO" id="GO:0019432">
    <property type="term" value="P:triglyceride biosynthetic process"/>
    <property type="evidence" value="ECO:0007669"/>
    <property type="project" value="UniProtKB-UniPathway"/>
</dbReference>
<evidence type="ECO:0000256" key="5">
    <source>
        <dbReference type="ARBA" id="ARBA00024360"/>
    </source>
</evidence>
<accession>A0A139B0M4</accession>
<comment type="catalytic activity">
    <reaction evidence="6">
        <text>a long chain fatty alcohol + a fatty acyl-CoA = a long-chain alcohol wax ester + CoA</text>
        <dbReference type="Rhea" id="RHEA:38443"/>
        <dbReference type="ChEBI" id="CHEBI:17135"/>
        <dbReference type="ChEBI" id="CHEBI:57287"/>
        <dbReference type="ChEBI" id="CHEBI:77636"/>
        <dbReference type="ChEBI" id="CHEBI:235323"/>
        <dbReference type="EC" id="2.3.1.75"/>
    </reaction>
</comment>
<evidence type="ECO:0000256" key="4">
    <source>
        <dbReference type="ARBA" id="ARBA00023315"/>
    </source>
</evidence>
<comment type="catalytic activity">
    <reaction evidence="7">
        <text>an acyl-CoA + a 1,2-diacyl-sn-glycerol = a triacyl-sn-glycerol + CoA</text>
        <dbReference type="Rhea" id="RHEA:10868"/>
        <dbReference type="ChEBI" id="CHEBI:17815"/>
        <dbReference type="ChEBI" id="CHEBI:57287"/>
        <dbReference type="ChEBI" id="CHEBI:58342"/>
        <dbReference type="ChEBI" id="CHEBI:64615"/>
        <dbReference type="EC" id="2.3.1.20"/>
    </reaction>
</comment>
<dbReference type="GO" id="GO:0047196">
    <property type="term" value="F:long-chain-alcohol O-fatty-acyltransferase activity"/>
    <property type="evidence" value="ECO:0007669"/>
    <property type="project" value="UniProtKB-EC"/>
</dbReference>
<keyword evidence="4" id="KW-0012">Acyltransferase</keyword>
<dbReference type="AlphaFoldDB" id="A0A139B0M4"/>
<dbReference type="InterPro" id="IPR004255">
    <property type="entry name" value="O-acyltransferase_WSD1_N"/>
</dbReference>
<dbReference type="GO" id="GO:0004144">
    <property type="term" value="F:diacylglycerol O-acyltransferase activity"/>
    <property type="evidence" value="ECO:0007669"/>
    <property type="project" value="UniProtKB-EC"/>
</dbReference>
<dbReference type="PANTHER" id="PTHR31650">
    <property type="entry name" value="O-ACYLTRANSFERASE (WSD1-LIKE) FAMILY PROTEIN"/>
    <property type="match status" value="1"/>
</dbReference>
<evidence type="ECO:0000256" key="1">
    <source>
        <dbReference type="ARBA" id="ARBA00004771"/>
    </source>
</evidence>
<evidence type="ECO:0000259" key="10">
    <source>
        <dbReference type="Pfam" id="PF06974"/>
    </source>
</evidence>
<reference evidence="11 12" key="1">
    <citation type="journal article" date="2015" name="Genome Biol. Evol.">
        <title>Phylogenomic analyses indicate that early fungi evolved digesting cell walls of algal ancestors of land plants.</title>
        <authorList>
            <person name="Chang Y."/>
            <person name="Wang S."/>
            <person name="Sekimoto S."/>
            <person name="Aerts A.L."/>
            <person name="Choi C."/>
            <person name="Clum A."/>
            <person name="LaButti K.M."/>
            <person name="Lindquist E.A."/>
            <person name="Yee Ngan C."/>
            <person name="Ohm R.A."/>
            <person name="Salamov A.A."/>
            <person name="Grigoriev I.V."/>
            <person name="Spatafora J.W."/>
            <person name="Berbee M.L."/>
        </authorList>
    </citation>
    <scope>NUCLEOTIDE SEQUENCE [LARGE SCALE GENOMIC DNA]</scope>
    <source>
        <strain evidence="11 12">JEL478</strain>
    </source>
</reference>
<proteinExistence type="inferred from homology"/>
<keyword evidence="8" id="KW-1133">Transmembrane helix</keyword>
<evidence type="ECO:0000256" key="6">
    <source>
        <dbReference type="ARBA" id="ARBA00047604"/>
    </source>
</evidence>
<comment type="pathway">
    <text evidence="1">Glycerolipid metabolism; triacylglycerol biosynthesis.</text>
</comment>
<evidence type="ECO:0000256" key="8">
    <source>
        <dbReference type="SAM" id="Phobius"/>
    </source>
</evidence>
<keyword evidence="3" id="KW-0808">Transferase</keyword>
<dbReference type="InterPro" id="IPR009721">
    <property type="entry name" value="O-acyltransferase_WSD1_C"/>
</dbReference>
<feature type="domain" description="O-acyltransferase WSD1-like N-terminal" evidence="9">
    <location>
        <begin position="30"/>
        <end position="223"/>
    </location>
</feature>
<dbReference type="UniPathway" id="UPA00282"/>
<feature type="domain" description="O-acyltransferase WSD1 C-terminal" evidence="10">
    <location>
        <begin position="343"/>
        <end position="461"/>
    </location>
</feature>
<feature type="transmembrane region" description="Helical" evidence="8">
    <location>
        <begin position="226"/>
        <end position="249"/>
    </location>
</feature>
<comment type="similarity">
    <text evidence="5">In the N-terminal section; belongs to the long-chain O-acyltransferase family.</text>
</comment>
<dbReference type="GO" id="GO:0005886">
    <property type="term" value="C:plasma membrane"/>
    <property type="evidence" value="ECO:0007669"/>
    <property type="project" value="TreeGrafter"/>
</dbReference>
<dbReference type="Proteomes" id="UP000070544">
    <property type="component" value="Unassembled WGS sequence"/>
</dbReference>
<sequence length="532" mass="58785">MTSLPLSDQLFNMLNDVKEWNPLPPKRQYLTGLDSIFLAAEKPEVLGQVSGIYVFEKRIDPAVVKRQVEDYCRKTGSRAMQRIVRNEWIFGRPYFEDVGDDFDIDQLFSYVKLPSPGNDNQIMEVAGKAQATDFNWRHPLMHCTYVDGVDNGRTFALVWRAHHAMADGQGFTRALISYIASIDPATGLSTMSNESSARLAAMQHKAGRRKSIVQHVKSRTEQVKDYILSLALLCMGLALYVFNMVWIFIGATGLGGRKSLWHPDPKKRAGMVPKQVGWTSNLSLTSVKRVKTILGCTVNDLLLACVAGGLQSFCESHGQLKDKNFVMLIPTSLRRSTDFAISNESAGYMLTLPVSLSDPIARVRAVASRMDLLKKSLEPTGIYVGGKFAFAFPWLYRKSWLHSNVGKVHGAVTNVPGPAIPLLWSGTPITRLIPVIPCTPNGLGIAIESYADHVAVSCNMDLDESLPKGVFYGPGTAAALCKAIEDELRKYEVVAEQRCGEMVREVMSKVGVKAVKEEVGRVEKEAEGKKAK</sequence>
<name>A0A139B0M4_GONPJ</name>
<protein>
    <submittedName>
        <fullName evidence="11">Uncharacterized protein</fullName>
    </submittedName>
</protein>
<dbReference type="EMBL" id="KQ965731">
    <property type="protein sequence ID" value="KXS22517.1"/>
    <property type="molecule type" value="Genomic_DNA"/>
</dbReference>
<evidence type="ECO:0000313" key="12">
    <source>
        <dbReference type="Proteomes" id="UP000070544"/>
    </source>
</evidence>
<organism evidence="11 12">
    <name type="scientific">Gonapodya prolifera (strain JEL478)</name>
    <name type="common">Monoblepharis prolifera</name>
    <dbReference type="NCBI Taxonomy" id="1344416"/>
    <lineage>
        <taxon>Eukaryota</taxon>
        <taxon>Fungi</taxon>
        <taxon>Fungi incertae sedis</taxon>
        <taxon>Chytridiomycota</taxon>
        <taxon>Chytridiomycota incertae sedis</taxon>
        <taxon>Monoblepharidomycetes</taxon>
        <taxon>Monoblepharidales</taxon>
        <taxon>Gonapodyaceae</taxon>
        <taxon>Gonapodya</taxon>
    </lineage>
</organism>
<evidence type="ECO:0000313" key="11">
    <source>
        <dbReference type="EMBL" id="KXS22517.1"/>
    </source>
</evidence>
<comment type="pathway">
    <text evidence="2">Lipid metabolism.</text>
</comment>
<keyword evidence="8" id="KW-0812">Transmembrane</keyword>
<dbReference type="PANTHER" id="PTHR31650:SF1">
    <property type="entry name" value="WAX ESTER SYNTHASE_DIACYLGLYCEROL ACYLTRANSFERASE 4-RELATED"/>
    <property type="match status" value="1"/>
</dbReference>
<dbReference type="Pfam" id="PF06974">
    <property type="entry name" value="WS_DGAT_C"/>
    <property type="match status" value="1"/>
</dbReference>
<evidence type="ECO:0000259" key="9">
    <source>
        <dbReference type="Pfam" id="PF03007"/>
    </source>
</evidence>
<dbReference type="OMA" id="MTKVHHA"/>